<evidence type="ECO:0000256" key="3">
    <source>
        <dbReference type="ARBA" id="ARBA00023235"/>
    </source>
</evidence>
<sequence length="262" mass="29810">MRNFKIILQYEGTRYQGWQKQDTTGNTIQGKLEALLTKMAGEEVSVQGSGRTDAGVHARAQVANFHCNTEKTPAQIMEYMNLYLPEDIAVIDICEVEERFHSRLNAKGKTYCYQVVNSAVPHIFERRYAIQIEEKLDVPAMRRAAKLLSGTHDYRAFTSLKKSKKSTVRTVDSIRIEESEALPGLSGDRARKLTFTFSGDGFLYHMVRIMMGTLLEVGLHKREAEDIPAVFDEGRRERAGELVPAKGLTLMEVRYLCRKEEK</sequence>
<dbReference type="RefSeq" id="WP_262575118.1">
    <property type="nucleotide sequence ID" value="NZ_JAOQKJ010000008.1"/>
</dbReference>
<dbReference type="InterPro" id="IPR020094">
    <property type="entry name" value="TruA/RsuA/RluB/E/F_N"/>
</dbReference>
<dbReference type="SUPFAM" id="SSF55120">
    <property type="entry name" value="Pseudouridine synthase"/>
    <property type="match status" value="1"/>
</dbReference>
<comment type="caution">
    <text evidence="4">Lacks conserved residue(s) required for the propagation of feature annotation.</text>
</comment>
<feature type="domain" description="Pseudouridine synthase I TruA alpha/beta" evidence="6">
    <location>
        <begin position="144"/>
        <end position="255"/>
    </location>
</feature>
<dbReference type="PANTHER" id="PTHR11142:SF22">
    <property type="entry name" value="TRNA PSEUDOURIDINE SYNTHASE A 2"/>
    <property type="match status" value="1"/>
</dbReference>
<dbReference type="Proteomes" id="UP001652432">
    <property type="component" value="Unassembled WGS sequence"/>
</dbReference>
<accession>A0ABT2T435</accession>
<comment type="subunit">
    <text evidence="4">Homodimer.</text>
</comment>
<proteinExistence type="inferred from homology"/>
<feature type="binding site" evidence="4">
    <location>
        <position position="111"/>
    </location>
    <ligand>
        <name>substrate</name>
    </ligand>
</feature>
<protein>
    <recommendedName>
        <fullName evidence="4">tRNA pseudouridine synthase A</fullName>
        <ecNumber evidence="4">5.4.99.12</ecNumber>
    </recommendedName>
    <alternativeName>
        <fullName evidence="4">tRNA pseudouridine(38-40) synthase</fullName>
    </alternativeName>
    <alternativeName>
        <fullName evidence="4">tRNA pseudouridylate synthase I</fullName>
    </alternativeName>
    <alternativeName>
        <fullName evidence="4">tRNA-uridine isomerase I</fullName>
    </alternativeName>
</protein>
<dbReference type="NCBIfam" id="TIGR00071">
    <property type="entry name" value="hisT_truA"/>
    <property type="match status" value="1"/>
</dbReference>
<dbReference type="PIRSF" id="PIRSF001430">
    <property type="entry name" value="tRNA_psdUrid_synth"/>
    <property type="match status" value="1"/>
</dbReference>
<evidence type="ECO:0000256" key="4">
    <source>
        <dbReference type="HAMAP-Rule" id="MF_00171"/>
    </source>
</evidence>
<dbReference type="Gene3D" id="3.30.70.580">
    <property type="entry name" value="Pseudouridine synthase I, catalytic domain, N-terminal subdomain"/>
    <property type="match status" value="1"/>
</dbReference>
<name>A0ABT2T435_9FIRM</name>
<keyword evidence="3 4" id="KW-0413">Isomerase</keyword>
<keyword evidence="8" id="KW-1185">Reference proteome</keyword>
<dbReference type="CDD" id="cd02570">
    <property type="entry name" value="PseudoU_synth_EcTruA"/>
    <property type="match status" value="1"/>
</dbReference>
<feature type="domain" description="Pseudouridine synthase I TruA alpha/beta" evidence="6">
    <location>
        <begin position="8"/>
        <end position="102"/>
    </location>
</feature>
<dbReference type="InterPro" id="IPR020095">
    <property type="entry name" value="PsdUridine_synth_TruA_C"/>
</dbReference>
<comment type="function">
    <text evidence="4">Formation of pseudouridine at positions 38, 39 and 40 in the anticodon stem and loop of transfer RNAs.</text>
</comment>
<dbReference type="InterPro" id="IPR001406">
    <property type="entry name" value="PsdUridine_synth_TruA"/>
</dbReference>
<evidence type="ECO:0000256" key="1">
    <source>
        <dbReference type="ARBA" id="ARBA00009375"/>
    </source>
</evidence>
<evidence type="ECO:0000313" key="7">
    <source>
        <dbReference type="EMBL" id="MCU6745004.1"/>
    </source>
</evidence>
<dbReference type="EMBL" id="JAOQKJ010000008">
    <property type="protein sequence ID" value="MCU6745004.1"/>
    <property type="molecule type" value="Genomic_DNA"/>
</dbReference>
<evidence type="ECO:0000259" key="6">
    <source>
        <dbReference type="Pfam" id="PF01416"/>
    </source>
</evidence>
<dbReference type="InterPro" id="IPR020097">
    <property type="entry name" value="PsdUridine_synth_TruA_a/b_dom"/>
</dbReference>
<gene>
    <name evidence="4 7" type="primary">truA</name>
    <name evidence="7" type="ORF">OCV77_10940</name>
</gene>
<dbReference type="PANTHER" id="PTHR11142">
    <property type="entry name" value="PSEUDOURIDYLATE SYNTHASE"/>
    <property type="match status" value="1"/>
</dbReference>
<evidence type="ECO:0000256" key="5">
    <source>
        <dbReference type="RuleBase" id="RU003792"/>
    </source>
</evidence>
<dbReference type="GO" id="GO:0160147">
    <property type="term" value="F:tRNA pseudouridine(38-40) synthase activity"/>
    <property type="evidence" value="ECO:0007669"/>
    <property type="project" value="UniProtKB-EC"/>
</dbReference>
<dbReference type="EC" id="5.4.99.12" evidence="4"/>
<keyword evidence="2 4" id="KW-0819">tRNA processing</keyword>
<comment type="similarity">
    <text evidence="1 4 5">Belongs to the tRNA pseudouridine synthase TruA family.</text>
</comment>
<comment type="catalytic activity">
    <reaction evidence="4 5">
        <text>uridine(38/39/40) in tRNA = pseudouridine(38/39/40) in tRNA</text>
        <dbReference type="Rhea" id="RHEA:22376"/>
        <dbReference type="Rhea" id="RHEA-COMP:10085"/>
        <dbReference type="Rhea" id="RHEA-COMP:10087"/>
        <dbReference type="ChEBI" id="CHEBI:65314"/>
        <dbReference type="ChEBI" id="CHEBI:65315"/>
        <dbReference type="EC" id="5.4.99.12"/>
    </reaction>
</comment>
<feature type="active site" description="Nucleophile" evidence="4">
    <location>
        <position position="53"/>
    </location>
</feature>
<dbReference type="Gene3D" id="3.30.70.660">
    <property type="entry name" value="Pseudouridine synthase I, catalytic domain, C-terminal subdomain"/>
    <property type="match status" value="1"/>
</dbReference>
<dbReference type="InterPro" id="IPR020103">
    <property type="entry name" value="PsdUridine_synth_cat_dom_sf"/>
</dbReference>
<evidence type="ECO:0000256" key="2">
    <source>
        <dbReference type="ARBA" id="ARBA00022694"/>
    </source>
</evidence>
<dbReference type="HAMAP" id="MF_00171">
    <property type="entry name" value="TruA"/>
    <property type="match status" value="1"/>
</dbReference>
<comment type="caution">
    <text evidence="7">The sequence shown here is derived from an EMBL/GenBank/DDBJ whole genome shotgun (WGS) entry which is preliminary data.</text>
</comment>
<evidence type="ECO:0000313" key="8">
    <source>
        <dbReference type="Proteomes" id="UP001652432"/>
    </source>
</evidence>
<dbReference type="Pfam" id="PF01416">
    <property type="entry name" value="PseudoU_synth_1"/>
    <property type="match status" value="2"/>
</dbReference>
<reference evidence="7 8" key="1">
    <citation type="journal article" date="2021" name="ISME Commun">
        <title>Automated analysis of genomic sequences facilitates high-throughput and comprehensive description of bacteria.</title>
        <authorList>
            <person name="Hitch T.C.A."/>
        </authorList>
    </citation>
    <scope>NUCLEOTIDE SEQUENCE [LARGE SCALE GENOMIC DNA]</scope>
    <source>
        <strain evidence="7 8">Sanger_18</strain>
    </source>
</reference>
<organism evidence="7 8">
    <name type="scientific">Suilimivivens aceti</name>
    <dbReference type="NCBI Taxonomy" id="2981774"/>
    <lineage>
        <taxon>Bacteria</taxon>
        <taxon>Bacillati</taxon>
        <taxon>Bacillota</taxon>
        <taxon>Clostridia</taxon>
        <taxon>Lachnospirales</taxon>
        <taxon>Lachnospiraceae</taxon>
        <taxon>Suilimivivens</taxon>
    </lineage>
</organism>